<dbReference type="PANTHER" id="PTHR31225:SF93">
    <property type="entry name" value="ALPHA-HUMULENE_(-)-(E)-BETA-CARYOPHYLLENE SYNTHASE"/>
    <property type="match status" value="1"/>
</dbReference>
<name>A0A9Q0VM27_SALVM</name>
<dbReference type="Gene3D" id="1.10.600.10">
    <property type="entry name" value="Farnesyl Diphosphate Synthase"/>
    <property type="match status" value="1"/>
</dbReference>
<dbReference type="InterPro" id="IPR050148">
    <property type="entry name" value="Terpene_synthase-like"/>
</dbReference>
<accession>A0A9Q0VM27</accession>
<dbReference type="InterPro" id="IPR008949">
    <property type="entry name" value="Isoprenoid_synthase_dom_sf"/>
</dbReference>
<dbReference type="OrthoDB" id="819893at2759"/>
<protein>
    <recommendedName>
        <fullName evidence="4">Terpene synthase N-terminal domain-containing protein</fullName>
    </recommendedName>
</protein>
<dbReference type="GO" id="GO:0016114">
    <property type="term" value="P:terpenoid biosynthetic process"/>
    <property type="evidence" value="ECO:0007669"/>
    <property type="project" value="InterPro"/>
</dbReference>
<evidence type="ECO:0000313" key="5">
    <source>
        <dbReference type="EMBL" id="KAJ6751234.1"/>
    </source>
</evidence>
<keyword evidence="2" id="KW-0460">Magnesium</keyword>
<reference evidence="5" key="2">
    <citation type="journal article" date="2023" name="Int. J. Mol. Sci.">
        <title>De Novo Assembly and Annotation of 11 Diverse Shrub Willow (Salix) Genomes Reveals Novel Gene Organization in Sex-Linked Regions.</title>
        <authorList>
            <person name="Hyden B."/>
            <person name="Feng K."/>
            <person name="Yates T.B."/>
            <person name="Jawdy S."/>
            <person name="Cereghino C."/>
            <person name="Smart L.B."/>
            <person name="Muchero W."/>
        </authorList>
    </citation>
    <scope>NUCLEOTIDE SEQUENCE [LARGE SCALE GENOMIC DNA]</scope>
    <source>
        <tissue evidence="5">Shoot tip</tissue>
    </source>
</reference>
<dbReference type="InterPro" id="IPR036965">
    <property type="entry name" value="Terpene_synth_N_sf"/>
</dbReference>
<dbReference type="Proteomes" id="UP001151529">
    <property type="component" value="Chromosome 16"/>
</dbReference>
<dbReference type="EMBL" id="JAPFFL010000001">
    <property type="protein sequence ID" value="KAJ6751234.1"/>
    <property type="molecule type" value="Genomic_DNA"/>
</dbReference>
<evidence type="ECO:0000256" key="2">
    <source>
        <dbReference type="ARBA" id="ARBA00022842"/>
    </source>
</evidence>
<dbReference type="AlphaFoldDB" id="A0A9Q0VM27"/>
<dbReference type="GO" id="GO:0010333">
    <property type="term" value="F:terpene synthase activity"/>
    <property type="evidence" value="ECO:0007669"/>
    <property type="project" value="InterPro"/>
</dbReference>
<evidence type="ECO:0000256" key="1">
    <source>
        <dbReference type="ARBA" id="ARBA00001946"/>
    </source>
</evidence>
<evidence type="ECO:0000313" key="6">
    <source>
        <dbReference type="Proteomes" id="UP001151529"/>
    </source>
</evidence>
<dbReference type="PANTHER" id="PTHR31225">
    <property type="entry name" value="OS04G0344100 PROTEIN-RELATED"/>
    <property type="match status" value="1"/>
</dbReference>
<dbReference type="Pfam" id="PF01397">
    <property type="entry name" value="Terpene_synth"/>
    <property type="match status" value="1"/>
</dbReference>
<reference evidence="5" key="1">
    <citation type="submission" date="2022-11" db="EMBL/GenBank/DDBJ databases">
        <authorList>
            <person name="Hyden B.L."/>
            <person name="Feng K."/>
            <person name="Yates T."/>
            <person name="Jawdy S."/>
            <person name="Smart L.B."/>
            <person name="Muchero W."/>
        </authorList>
    </citation>
    <scope>NUCLEOTIDE SEQUENCE</scope>
    <source>
        <tissue evidence="5">Shoot tip</tissue>
    </source>
</reference>
<evidence type="ECO:0000256" key="3">
    <source>
        <dbReference type="ARBA" id="ARBA00023239"/>
    </source>
</evidence>
<proteinExistence type="predicted"/>
<sequence>MAMQAHFTSNTLQRFSPFSSLSSSMTQISPSASFRFAPPKTRRTTLRAHAAPASQPEDTSRPLANFPLSVWGDRFVNMPLDDSIFKSNSIKVEAMKEDVRKLLVAETDDSVEKIDFINTLCRLGVSYHFESDIEEQIHKIFVTEPDLLDKNDYDLHTVALVFRVFRQHGYKICCGEYPKHYCTSI</sequence>
<dbReference type="SUPFAM" id="SSF48239">
    <property type="entry name" value="Terpenoid cyclases/Protein prenyltransferases"/>
    <property type="match status" value="1"/>
</dbReference>
<dbReference type="Gene3D" id="1.50.10.130">
    <property type="entry name" value="Terpene synthase, N-terminal domain"/>
    <property type="match status" value="1"/>
</dbReference>
<evidence type="ECO:0000259" key="4">
    <source>
        <dbReference type="Pfam" id="PF01397"/>
    </source>
</evidence>
<feature type="domain" description="Terpene synthase N-terminal" evidence="4">
    <location>
        <begin position="70"/>
        <end position="174"/>
    </location>
</feature>
<organism evidence="5 6">
    <name type="scientific">Salix viminalis</name>
    <name type="common">Common osier</name>
    <name type="synonym">Basket willow</name>
    <dbReference type="NCBI Taxonomy" id="40686"/>
    <lineage>
        <taxon>Eukaryota</taxon>
        <taxon>Viridiplantae</taxon>
        <taxon>Streptophyta</taxon>
        <taxon>Embryophyta</taxon>
        <taxon>Tracheophyta</taxon>
        <taxon>Spermatophyta</taxon>
        <taxon>Magnoliopsida</taxon>
        <taxon>eudicotyledons</taxon>
        <taxon>Gunneridae</taxon>
        <taxon>Pentapetalae</taxon>
        <taxon>rosids</taxon>
        <taxon>fabids</taxon>
        <taxon>Malpighiales</taxon>
        <taxon>Salicaceae</taxon>
        <taxon>Saliceae</taxon>
        <taxon>Salix</taxon>
    </lineage>
</organism>
<dbReference type="InterPro" id="IPR001906">
    <property type="entry name" value="Terpene_synth_N"/>
</dbReference>
<gene>
    <name evidence="5" type="ORF">OIU85_001730</name>
</gene>
<comment type="caution">
    <text evidence="5">The sequence shown here is derived from an EMBL/GenBank/DDBJ whole genome shotgun (WGS) entry which is preliminary data.</text>
</comment>
<keyword evidence="3" id="KW-0456">Lyase</keyword>
<dbReference type="InterPro" id="IPR008930">
    <property type="entry name" value="Terpenoid_cyclase/PrenylTrfase"/>
</dbReference>
<keyword evidence="6" id="KW-1185">Reference proteome</keyword>
<comment type="cofactor">
    <cofactor evidence="1">
        <name>Mg(2+)</name>
        <dbReference type="ChEBI" id="CHEBI:18420"/>
    </cofactor>
</comment>